<evidence type="ECO:0000313" key="3">
    <source>
        <dbReference type="Proteomes" id="UP000193467"/>
    </source>
</evidence>
<comment type="caution">
    <text evidence="2">The sequence shown here is derived from an EMBL/GenBank/DDBJ whole genome shotgun (WGS) entry which is preliminary data.</text>
</comment>
<dbReference type="InParanoid" id="A0A1Y2EVN6"/>
<dbReference type="EMBL" id="MCGR01000037">
    <property type="protein sequence ID" value="ORY75628.1"/>
    <property type="molecule type" value="Genomic_DNA"/>
</dbReference>
<accession>A0A1Y2EVN6</accession>
<feature type="region of interest" description="Disordered" evidence="1">
    <location>
        <begin position="123"/>
        <end position="155"/>
    </location>
</feature>
<evidence type="ECO:0000256" key="1">
    <source>
        <dbReference type="SAM" id="MobiDB-lite"/>
    </source>
</evidence>
<feature type="compositionally biased region" description="Basic residues" evidence="1">
    <location>
        <begin position="130"/>
        <end position="144"/>
    </location>
</feature>
<keyword evidence="3" id="KW-1185">Reference proteome</keyword>
<dbReference type="AlphaFoldDB" id="A0A1Y2EVN6"/>
<reference evidence="2 3" key="1">
    <citation type="submission" date="2016-07" db="EMBL/GenBank/DDBJ databases">
        <title>Pervasive Adenine N6-methylation of Active Genes in Fungi.</title>
        <authorList>
            <consortium name="DOE Joint Genome Institute"/>
            <person name="Mondo S.J."/>
            <person name="Dannebaum R.O."/>
            <person name="Kuo R.C."/>
            <person name="Labutti K."/>
            <person name="Haridas S."/>
            <person name="Kuo A."/>
            <person name="Salamov A."/>
            <person name="Ahrendt S.R."/>
            <person name="Lipzen A."/>
            <person name="Sullivan W."/>
            <person name="Andreopoulos W.B."/>
            <person name="Clum A."/>
            <person name="Lindquist E."/>
            <person name="Daum C."/>
            <person name="Ramamoorthy G.K."/>
            <person name="Gryganskyi A."/>
            <person name="Culley D."/>
            <person name="Magnuson J.K."/>
            <person name="James T.Y."/>
            <person name="O'Malley M.A."/>
            <person name="Stajich J.E."/>
            <person name="Spatafora J.W."/>
            <person name="Visel A."/>
            <person name="Grigoriev I.V."/>
        </authorList>
    </citation>
    <scope>NUCLEOTIDE SEQUENCE [LARGE SCALE GENOMIC DNA]</scope>
    <source>
        <strain evidence="2 3">62-1032</strain>
    </source>
</reference>
<dbReference type="Proteomes" id="UP000193467">
    <property type="component" value="Unassembled WGS sequence"/>
</dbReference>
<evidence type="ECO:0000313" key="2">
    <source>
        <dbReference type="EMBL" id="ORY75628.1"/>
    </source>
</evidence>
<sequence length="155" mass="18610">MESSHRHSRRSFAFVPVRNPSPIRRLLPSSPLYHLPSHLKPRSRPRFDALHLHPASTSIFPSTTVFGRSEQRGAAMARFGRRWLRVGWRALREVRRRRQSLFLRLPLERRCWDYSHRRRRRSRWSGADRKRVRVRPRQQHHRQRPPSSSSTSQVS</sequence>
<feature type="compositionally biased region" description="Low complexity" evidence="1">
    <location>
        <begin position="145"/>
        <end position="155"/>
    </location>
</feature>
<gene>
    <name evidence="2" type="ORF">BCR35DRAFT_125820</name>
</gene>
<name>A0A1Y2EVN6_9BASI</name>
<proteinExistence type="predicted"/>
<protein>
    <submittedName>
        <fullName evidence="2">Uncharacterized protein</fullName>
    </submittedName>
</protein>
<organism evidence="2 3">
    <name type="scientific">Leucosporidium creatinivorum</name>
    <dbReference type="NCBI Taxonomy" id="106004"/>
    <lineage>
        <taxon>Eukaryota</taxon>
        <taxon>Fungi</taxon>
        <taxon>Dikarya</taxon>
        <taxon>Basidiomycota</taxon>
        <taxon>Pucciniomycotina</taxon>
        <taxon>Microbotryomycetes</taxon>
        <taxon>Leucosporidiales</taxon>
        <taxon>Leucosporidium</taxon>
    </lineage>
</organism>